<reference evidence="1 2" key="1">
    <citation type="submission" date="2013-11" db="EMBL/GenBank/DDBJ databases">
        <title>The Genome Sequence of Phytophthora parasitica P1976.</title>
        <authorList>
            <consortium name="The Broad Institute Genomics Platform"/>
            <person name="Russ C."/>
            <person name="Tyler B."/>
            <person name="Panabieres F."/>
            <person name="Shan W."/>
            <person name="Tripathy S."/>
            <person name="Grunwald N."/>
            <person name="Machado M."/>
            <person name="Johnson C.S."/>
            <person name="Walker B."/>
            <person name="Young S."/>
            <person name="Zeng Q."/>
            <person name="Gargeya S."/>
            <person name="Fitzgerald M."/>
            <person name="Haas B."/>
            <person name="Abouelleil A."/>
            <person name="Allen A.W."/>
            <person name="Alvarado L."/>
            <person name="Arachchi H.M."/>
            <person name="Berlin A.M."/>
            <person name="Chapman S.B."/>
            <person name="Gainer-Dewar J."/>
            <person name="Goldberg J."/>
            <person name="Griggs A."/>
            <person name="Gujja S."/>
            <person name="Hansen M."/>
            <person name="Howarth C."/>
            <person name="Imamovic A."/>
            <person name="Ireland A."/>
            <person name="Larimer J."/>
            <person name="McCowan C."/>
            <person name="Murphy C."/>
            <person name="Pearson M."/>
            <person name="Poon T.W."/>
            <person name="Priest M."/>
            <person name="Roberts A."/>
            <person name="Saif S."/>
            <person name="Shea T."/>
            <person name="Sisk P."/>
            <person name="Sykes S."/>
            <person name="Wortman J."/>
            <person name="Nusbaum C."/>
            <person name="Birren B."/>
        </authorList>
    </citation>
    <scope>NUCLEOTIDE SEQUENCE [LARGE SCALE GENOMIC DNA]</scope>
    <source>
        <strain evidence="1 2">P1976</strain>
    </source>
</reference>
<dbReference type="Proteomes" id="UP000028582">
    <property type="component" value="Unassembled WGS sequence"/>
</dbReference>
<name>A0A080YXR6_PHYNI</name>
<protein>
    <submittedName>
        <fullName evidence="1">Uncharacterized protein</fullName>
    </submittedName>
</protein>
<proteinExistence type="predicted"/>
<accession>A0A080YXR6</accession>
<dbReference type="AlphaFoldDB" id="A0A080YXR6"/>
<dbReference type="OrthoDB" id="116644at2759"/>
<comment type="caution">
    <text evidence="1">The sequence shown here is derived from an EMBL/GenBank/DDBJ whole genome shotgun (WGS) entry which is preliminary data.</text>
</comment>
<gene>
    <name evidence="1" type="ORF">F444_22448</name>
</gene>
<organism evidence="1 2">
    <name type="scientific">Phytophthora nicotianae P1976</name>
    <dbReference type="NCBI Taxonomy" id="1317066"/>
    <lineage>
        <taxon>Eukaryota</taxon>
        <taxon>Sar</taxon>
        <taxon>Stramenopiles</taxon>
        <taxon>Oomycota</taxon>
        <taxon>Peronosporomycetes</taxon>
        <taxon>Peronosporales</taxon>
        <taxon>Peronosporaceae</taxon>
        <taxon>Phytophthora</taxon>
    </lineage>
</organism>
<evidence type="ECO:0000313" key="2">
    <source>
        <dbReference type="Proteomes" id="UP000028582"/>
    </source>
</evidence>
<dbReference type="EMBL" id="ANJA01004304">
    <property type="protein sequence ID" value="ETO59177.1"/>
    <property type="molecule type" value="Genomic_DNA"/>
</dbReference>
<evidence type="ECO:0000313" key="1">
    <source>
        <dbReference type="EMBL" id="ETO59177.1"/>
    </source>
</evidence>
<sequence length="47" mass="5003">MTSHIIRRGSAAYANASPKLAIQGISTRGAWLLEAFTKALPIDPIPP</sequence>